<name>A0A0F8YYG6_9ZZZZ</name>
<dbReference type="AlphaFoldDB" id="A0A0F8YYG6"/>
<feature type="non-terminal residue" evidence="1">
    <location>
        <position position="1"/>
    </location>
</feature>
<accession>A0A0F8YYG6</accession>
<dbReference type="EMBL" id="LAZR01054285">
    <property type="protein sequence ID" value="KKK78880.1"/>
    <property type="molecule type" value="Genomic_DNA"/>
</dbReference>
<protein>
    <submittedName>
        <fullName evidence="1">Uncharacterized protein</fullName>
    </submittedName>
</protein>
<comment type="caution">
    <text evidence="1">The sequence shown here is derived from an EMBL/GenBank/DDBJ whole genome shotgun (WGS) entry which is preliminary data.</text>
</comment>
<sequence length="88" mass="9947">KAAVGEFIEMCNAVRAAKGTEEANEWLRNARQKLLDELQYTRQEQQPKAPTQITVYRRAPNGSLHVQFIEGMQQGQDGTIYVTIGEPQ</sequence>
<reference evidence="1" key="1">
    <citation type="journal article" date="2015" name="Nature">
        <title>Complex archaea that bridge the gap between prokaryotes and eukaryotes.</title>
        <authorList>
            <person name="Spang A."/>
            <person name="Saw J.H."/>
            <person name="Jorgensen S.L."/>
            <person name="Zaremba-Niedzwiedzka K."/>
            <person name="Martijn J."/>
            <person name="Lind A.E."/>
            <person name="van Eijk R."/>
            <person name="Schleper C."/>
            <person name="Guy L."/>
            <person name="Ettema T.J."/>
        </authorList>
    </citation>
    <scope>NUCLEOTIDE SEQUENCE</scope>
</reference>
<evidence type="ECO:0000313" key="1">
    <source>
        <dbReference type="EMBL" id="KKK78880.1"/>
    </source>
</evidence>
<gene>
    <name evidence="1" type="ORF">LCGC14_2839130</name>
</gene>
<proteinExistence type="predicted"/>
<organism evidence="1">
    <name type="scientific">marine sediment metagenome</name>
    <dbReference type="NCBI Taxonomy" id="412755"/>
    <lineage>
        <taxon>unclassified sequences</taxon>
        <taxon>metagenomes</taxon>
        <taxon>ecological metagenomes</taxon>
    </lineage>
</organism>